<reference evidence="2" key="1">
    <citation type="submission" date="2022-03" db="EMBL/GenBank/DDBJ databases">
        <authorList>
            <person name="Martin H S."/>
        </authorList>
    </citation>
    <scope>NUCLEOTIDE SEQUENCE</scope>
</reference>
<sequence>MTRSVNPVTSAEYAHNSHRRLWGRRPAGGDGQGRAVLTIKHCKSRGGEMELKLCYPDQEQLSQALTNTNPARKSNPPQPGIA</sequence>
<name>A0ABN8IPP4_9NEOP</name>
<evidence type="ECO:0000313" key="2">
    <source>
        <dbReference type="EMBL" id="CAH2062059.1"/>
    </source>
</evidence>
<organism evidence="2 3">
    <name type="scientific">Iphiclides podalirius</name>
    <name type="common">scarce swallowtail</name>
    <dbReference type="NCBI Taxonomy" id="110791"/>
    <lineage>
        <taxon>Eukaryota</taxon>
        <taxon>Metazoa</taxon>
        <taxon>Ecdysozoa</taxon>
        <taxon>Arthropoda</taxon>
        <taxon>Hexapoda</taxon>
        <taxon>Insecta</taxon>
        <taxon>Pterygota</taxon>
        <taxon>Neoptera</taxon>
        <taxon>Endopterygota</taxon>
        <taxon>Lepidoptera</taxon>
        <taxon>Glossata</taxon>
        <taxon>Ditrysia</taxon>
        <taxon>Papilionoidea</taxon>
        <taxon>Papilionidae</taxon>
        <taxon>Papilioninae</taxon>
        <taxon>Iphiclides</taxon>
    </lineage>
</organism>
<evidence type="ECO:0000313" key="3">
    <source>
        <dbReference type="Proteomes" id="UP000837857"/>
    </source>
</evidence>
<protein>
    <submittedName>
        <fullName evidence="2">Uncharacterized protein</fullName>
    </submittedName>
</protein>
<keyword evidence="3" id="KW-1185">Reference proteome</keyword>
<proteinExistence type="predicted"/>
<evidence type="ECO:0000256" key="1">
    <source>
        <dbReference type="SAM" id="MobiDB-lite"/>
    </source>
</evidence>
<dbReference type="EMBL" id="OW152841">
    <property type="protein sequence ID" value="CAH2062059.1"/>
    <property type="molecule type" value="Genomic_DNA"/>
</dbReference>
<feature type="region of interest" description="Disordered" evidence="1">
    <location>
        <begin position="62"/>
        <end position="82"/>
    </location>
</feature>
<dbReference type="Proteomes" id="UP000837857">
    <property type="component" value="Chromosome 29"/>
</dbReference>
<feature type="non-terminal residue" evidence="2">
    <location>
        <position position="1"/>
    </location>
</feature>
<feature type="region of interest" description="Disordered" evidence="1">
    <location>
        <begin position="1"/>
        <end position="33"/>
    </location>
</feature>
<feature type="compositionally biased region" description="Polar residues" evidence="1">
    <location>
        <begin position="62"/>
        <end position="72"/>
    </location>
</feature>
<accession>A0ABN8IPP4</accession>
<gene>
    <name evidence="2" type="ORF">IPOD504_LOCUS11666</name>
</gene>